<organism evidence="2 3">
    <name type="scientific">Takifugu flavidus</name>
    <name type="common">sansaifugu</name>
    <dbReference type="NCBI Taxonomy" id="433684"/>
    <lineage>
        <taxon>Eukaryota</taxon>
        <taxon>Metazoa</taxon>
        <taxon>Chordata</taxon>
        <taxon>Craniata</taxon>
        <taxon>Vertebrata</taxon>
        <taxon>Euteleostomi</taxon>
        <taxon>Actinopterygii</taxon>
        <taxon>Neopterygii</taxon>
        <taxon>Teleostei</taxon>
        <taxon>Neoteleostei</taxon>
        <taxon>Acanthomorphata</taxon>
        <taxon>Eupercaria</taxon>
        <taxon>Tetraodontiformes</taxon>
        <taxon>Tetradontoidea</taxon>
        <taxon>Tetraodontidae</taxon>
        <taxon>Takifugu</taxon>
    </lineage>
</organism>
<accession>A0A5C6MLB9</accession>
<feature type="compositionally biased region" description="Basic residues" evidence="1">
    <location>
        <begin position="15"/>
        <end position="24"/>
    </location>
</feature>
<reference evidence="2 3" key="1">
    <citation type="submission" date="2019-04" db="EMBL/GenBank/DDBJ databases">
        <title>Chromosome genome assembly for Takifugu flavidus.</title>
        <authorList>
            <person name="Xiao S."/>
        </authorList>
    </citation>
    <scope>NUCLEOTIDE SEQUENCE [LARGE SCALE GENOMIC DNA]</scope>
    <source>
        <strain evidence="2">HTHZ2018</strain>
        <tissue evidence="2">Muscle</tissue>
    </source>
</reference>
<protein>
    <submittedName>
        <fullName evidence="2">Uncharacterized protein</fullName>
    </submittedName>
</protein>
<evidence type="ECO:0000313" key="2">
    <source>
        <dbReference type="EMBL" id="TWW55932.1"/>
    </source>
</evidence>
<dbReference type="AlphaFoldDB" id="A0A5C6MLB9"/>
<evidence type="ECO:0000256" key="1">
    <source>
        <dbReference type="SAM" id="MobiDB-lite"/>
    </source>
</evidence>
<comment type="caution">
    <text evidence="2">The sequence shown here is derived from an EMBL/GenBank/DDBJ whole genome shotgun (WGS) entry which is preliminary data.</text>
</comment>
<gene>
    <name evidence="2" type="ORF">D4764_09G0009820</name>
</gene>
<dbReference type="EMBL" id="RHFK02000022">
    <property type="protein sequence ID" value="TWW55932.1"/>
    <property type="molecule type" value="Genomic_DNA"/>
</dbReference>
<name>A0A5C6MLB9_9TELE</name>
<sequence>MTTGGSSGDTPLLPMKHKKKRQQQKKLPPVRQHGRPQ</sequence>
<dbReference type="Proteomes" id="UP000324091">
    <property type="component" value="Chromosome 9"/>
</dbReference>
<proteinExistence type="predicted"/>
<feature type="region of interest" description="Disordered" evidence="1">
    <location>
        <begin position="1"/>
        <end position="37"/>
    </location>
</feature>
<evidence type="ECO:0000313" key="3">
    <source>
        <dbReference type="Proteomes" id="UP000324091"/>
    </source>
</evidence>
<keyword evidence="3" id="KW-1185">Reference proteome</keyword>